<name>A0A8D8SQV1_9HEMI</name>
<dbReference type="SUPFAM" id="SSF53335">
    <property type="entry name" value="S-adenosyl-L-methionine-dependent methyltransferases"/>
    <property type="match status" value="1"/>
</dbReference>
<reference evidence="1" key="1">
    <citation type="submission" date="2021-05" db="EMBL/GenBank/DDBJ databases">
        <authorList>
            <person name="Alioto T."/>
            <person name="Alioto T."/>
            <person name="Gomez Garrido J."/>
        </authorList>
    </citation>
    <scope>NUCLEOTIDE SEQUENCE</scope>
</reference>
<sequence length="274" mass="31284">MHKATLYETNNSMQQLDTAKLLSQYIDQFSWGPNELVLDVGCGPGNVTVKLLLVNLPSSVIKLVGMDVSPNMIKHATNNYTNPKLEFVVSNIADQNLETVFQTKFSKIFSFYCLHWVQDQRQAFSNMFNLLSPGGEVLLLLNASNPIYELYEKISTRDKWAKYTQDVARFVSPYHHSKHPISEMNSLLHQVGFNIIQCYINTSSFSYRNLSDLRQALLSVNPFLERIPDGLQDEFLDDLVDTVLNGNLREVFPKENNTVSFNYTQIIVFAAKKN</sequence>
<dbReference type="Pfam" id="PF13489">
    <property type="entry name" value="Methyltransf_23"/>
    <property type="match status" value="1"/>
</dbReference>
<accession>A0A8D8SQV1</accession>
<dbReference type="PANTHER" id="PTHR43861">
    <property type="entry name" value="TRANS-ACONITATE 2-METHYLTRANSFERASE-RELATED"/>
    <property type="match status" value="1"/>
</dbReference>
<proteinExistence type="predicted"/>
<dbReference type="CDD" id="cd02440">
    <property type="entry name" value="AdoMet_MTases"/>
    <property type="match status" value="1"/>
</dbReference>
<keyword evidence="1" id="KW-0808">Transferase</keyword>
<dbReference type="GO" id="GO:0032259">
    <property type="term" value="P:methylation"/>
    <property type="evidence" value="ECO:0007669"/>
    <property type="project" value="UniProtKB-KW"/>
</dbReference>
<organism evidence="1">
    <name type="scientific">Cacopsylla melanoneura</name>
    <dbReference type="NCBI Taxonomy" id="428564"/>
    <lineage>
        <taxon>Eukaryota</taxon>
        <taxon>Metazoa</taxon>
        <taxon>Ecdysozoa</taxon>
        <taxon>Arthropoda</taxon>
        <taxon>Hexapoda</taxon>
        <taxon>Insecta</taxon>
        <taxon>Pterygota</taxon>
        <taxon>Neoptera</taxon>
        <taxon>Paraneoptera</taxon>
        <taxon>Hemiptera</taxon>
        <taxon>Sternorrhyncha</taxon>
        <taxon>Psylloidea</taxon>
        <taxon>Psyllidae</taxon>
        <taxon>Psyllinae</taxon>
        <taxon>Cacopsylla</taxon>
    </lineage>
</organism>
<keyword evidence="1" id="KW-0489">Methyltransferase</keyword>
<dbReference type="AlphaFoldDB" id="A0A8D8SQV1"/>
<dbReference type="PANTHER" id="PTHR43861:SF1">
    <property type="entry name" value="TRANS-ACONITATE 2-METHYLTRANSFERASE"/>
    <property type="match status" value="1"/>
</dbReference>
<dbReference type="Gene3D" id="3.40.50.150">
    <property type="entry name" value="Vaccinia Virus protein VP39"/>
    <property type="match status" value="1"/>
</dbReference>
<dbReference type="EMBL" id="HBUF01233205">
    <property type="protein sequence ID" value="CAG6674183.1"/>
    <property type="molecule type" value="Transcribed_RNA"/>
</dbReference>
<evidence type="ECO:0000313" key="1">
    <source>
        <dbReference type="EMBL" id="CAG6674183.1"/>
    </source>
</evidence>
<dbReference type="GO" id="GO:0008168">
    <property type="term" value="F:methyltransferase activity"/>
    <property type="evidence" value="ECO:0007669"/>
    <property type="project" value="UniProtKB-KW"/>
</dbReference>
<protein>
    <submittedName>
        <fullName evidence="1">Juvenile hormone acid O-methyltransferase</fullName>
    </submittedName>
</protein>
<dbReference type="InterPro" id="IPR029063">
    <property type="entry name" value="SAM-dependent_MTases_sf"/>
</dbReference>